<feature type="region of interest" description="Disordered" evidence="1">
    <location>
        <begin position="1"/>
        <end position="84"/>
    </location>
</feature>
<dbReference type="EMBL" id="CAJFCW020000005">
    <property type="protein sequence ID" value="CAG9119071.1"/>
    <property type="molecule type" value="Genomic_DNA"/>
</dbReference>
<evidence type="ECO:0000256" key="2">
    <source>
        <dbReference type="SAM" id="Phobius"/>
    </source>
</evidence>
<comment type="caution">
    <text evidence="3">The sequence shown here is derived from an EMBL/GenBank/DDBJ whole genome shotgun (WGS) entry which is preliminary data.</text>
</comment>
<dbReference type="Proteomes" id="UP000614601">
    <property type="component" value="Unassembled WGS sequence"/>
</dbReference>
<dbReference type="EMBL" id="CAJFDH010000005">
    <property type="protein sequence ID" value="CAD5223888.1"/>
    <property type="molecule type" value="Genomic_DNA"/>
</dbReference>
<keyword evidence="2" id="KW-1133">Transmembrane helix</keyword>
<dbReference type="Pfam" id="PF14800">
    <property type="entry name" value="DUF4481"/>
    <property type="match status" value="1"/>
</dbReference>
<gene>
    <name evidence="3" type="ORF">BOKJ2_LOCUS10658</name>
</gene>
<dbReference type="InterPro" id="IPR028054">
    <property type="entry name" value="DUF4481"/>
</dbReference>
<evidence type="ECO:0000313" key="4">
    <source>
        <dbReference type="Proteomes" id="UP000614601"/>
    </source>
</evidence>
<name>A0A811L9C8_9BILA</name>
<keyword evidence="2" id="KW-0812">Transmembrane</keyword>
<dbReference type="PANTHER" id="PTHR31193">
    <property type="entry name" value="TRANSMEMBRANE PROTEIN C9ORF91"/>
    <property type="match status" value="1"/>
</dbReference>
<feature type="transmembrane region" description="Helical" evidence="2">
    <location>
        <begin position="179"/>
        <end position="203"/>
    </location>
</feature>
<feature type="transmembrane region" description="Helical" evidence="2">
    <location>
        <begin position="149"/>
        <end position="173"/>
    </location>
</feature>
<protein>
    <submittedName>
        <fullName evidence="3">Uncharacterized protein</fullName>
    </submittedName>
</protein>
<feature type="compositionally biased region" description="Basic and acidic residues" evidence="1">
    <location>
        <begin position="52"/>
        <end position="72"/>
    </location>
</feature>
<keyword evidence="4" id="KW-1185">Reference proteome</keyword>
<dbReference type="AlphaFoldDB" id="A0A811L9C8"/>
<dbReference type="OrthoDB" id="8250049at2759"/>
<evidence type="ECO:0000313" key="3">
    <source>
        <dbReference type="EMBL" id="CAD5223888.1"/>
    </source>
</evidence>
<sequence length="345" mass="39000">MGDDKTTTGFENPTCEIALDSDTTHSNGQAHRDTNAQLSEIALDDSNWTKSEAAKPKLEPKSEKKKPVEKSSSESTESSADDVDRKPLKTGKVLTLIYPSNEHLAWLTPPSYSFEKMPKSLSSREFQVPHSEYRRFMATITDDIRFKSYVVLFSRAVPIWVMTSVILLMLMLFTSQDGGLHVMVFTILWGLMLCIGLGFCILLRKYLANGLNLVVRDANDQAIKHNLLVGVQDRGQMSCHKVVLVLMYYDVKECQDDIKRVVRVHLANAPVKQEMPPEADLDAQAREFIVEHSQPYIKAYAKKQLLFPTKPSEGVSEFRPKHCQSSICICQYVEQKVFQNLPLLG</sequence>
<dbReference type="PANTHER" id="PTHR31193:SF1">
    <property type="entry name" value="TRANSMEMBRANE PROTEIN 268"/>
    <property type="match status" value="1"/>
</dbReference>
<proteinExistence type="predicted"/>
<reference evidence="3" key="1">
    <citation type="submission" date="2020-09" db="EMBL/GenBank/DDBJ databases">
        <authorList>
            <person name="Kikuchi T."/>
        </authorList>
    </citation>
    <scope>NUCLEOTIDE SEQUENCE</scope>
    <source>
        <strain evidence="3">SH1</strain>
    </source>
</reference>
<accession>A0A811L9C8</accession>
<evidence type="ECO:0000256" key="1">
    <source>
        <dbReference type="SAM" id="MobiDB-lite"/>
    </source>
</evidence>
<keyword evidence="2" id="KW-0472">Membrane</keyword>
<organism evidence="3 4">
    <name type="scientific">Bursaphelenchus okinawaensis</name>
    <dbReference type="NCBI Taxonomy" id="465554"/>
    <lineage>
        <taxon>Eukaryota</taxon>
        <taxon>Metazoa</taxon>
        <taxon>Ecdysozoa</taxon>
        <taxon>Nematoda</taxon>
        <taxon>Chromadorea</taxon>
        <taxon>Rhabditida</taxon>
        <taxon>Tylenchina</taxon>
        <taxon>Tylenchomorpha</taxon>
        <taxon>Aphelenchoidea</taxon>
        <taxon>Aphelenchoididae</taxon>
        <taxon>Bursaphelenchus</taxon>
    </lineage>
</organism>
<dbReference type="Proteomes" id="UP000783686">
    <property type="component" value="Unassembled WGS sequence"/>
</dbReference>